<feature type="transmembrane region" description="Helical" evidence="8">
    <location>
        <begin position="410"/>
        <end position="431"/>
    </location>
</feature>
<keyword evidence="4" id="KW-1003">Cell membrane</keyword>
<feature type="transmembrane region" description="Helical" evidence="8">
    <location>
        <begin position="477"/>
        <end position="497"/>
    </location>
</feature>
<feature type="domain" description="RCK C-terminal" evidence="9">
    <location>
        <begin position="290"/>
        <end position="374"/>
    </location>
</feature>
<evidence type="ECO:0000256" key="2">
    <source>
        <dbReference type="ARBA" id="ARBA00009854"/>
    </source>
</evidence>
<dbReference type="InterPro" id="IPR050144">
    <property type="entry name" value="AAE_transporter"/>
</dbReference>
<accession>A0AA90ZT86</accession>
<evidence type="ECO:0000256" key="6">
    <source>
        <dbReference type="ARBA" id="ARBA00022989"/>
    </source>
</evidence>
<keyword evidence="7 8" id="KW-0472">Membrane</keyword>
<dbReference type="GO" id="GO:0006813">
    <property type="term" value="P:potassium ion transport"/>
    <property type="evidence" value="ECO:0007669"/>
    <property type="project" value="InterPro"/>
</dbReference>
<evidence type="ECO:0000313" key="11">
    <source>
        <dbReference type="Proteomes" id="UP000421408"/>
    </source>
</evidence>
<gene>
    <name evidence="10" type="ORF">F7D74_07545</name>
</gene>
<dbReference type="GO" id="GO:0005886">
    <property type="term" value="C:plasma membrane"/>
    <property type="evidence" value="ECO:0007669"/>
    <property type="project" value="UniProtKB-SubCell"/>
</dbReference>
<comment type="subcellular location">
    <subcellularLocation>
        <location evidence="1">Cell membrane</location>
        <topology evidence="1">Multi-pass membrane protein</topology>
    </subcellularLocation>
</comment>
<feature type="transmembrane region" description="Helical" evidence="8">
    <location>
        <begin position="165"/>
        <end position="187"/>
    </location>
</feature>
<evidence type="ECO:0000256" key="5">
    <source>
        <dbReference type="ARBA" id="ARBA00022692"/>
    </source>
</evidence>
<dbReference type="Proteomes" id="UP000421408">
    <property type="component" value="Unassembled WGS sequence"/>
</dbReference>
<reference evidence="11" key="1">
    <citation type="submission" date="2019-09" db="EMBL/GenBank/DDBJ databases">
        <title>Distinct polysaccharide growth profiles of human intestinal Prevotella copri isolates.</title>
        <authorList>
            <person name="Fehlner-Peach H."/>
            <person name="Magnabosco C."/>
            <person name="Raghavan V."/>
            <person name="Scher J.U."/>
            <person name="Tett A."/>
            <person name="Cox L.M."/>
            <person name="Gottsegen C."/>
            <person name="Watters A."/>
            <person name="Wiltshire- Gordon J.D."/>
            <person name="Segata N."/>
            <person name="Bonneau R."/>
            <person name="Littman D.R."/>
        </authorList>
    </citation>
    <scope>NUCLEOTIDE SEQUENCE [LARGE SCALE GENOMIC DNA]</scope>
    <source>
        <strain evidence="11">iAA108</strain>
    </source>
</reference>
<dbReference type="InterPro" id="IPR006037">
    <property type="entry name" value="RCK_C"/>
</dbReference>
<dbReference type="Gene3D" id="3.30.70.1450">
    <property type="entry name" value="Regulator of K+ conductance, C-terminal domain"/>
    <property type="match status" value="2"/>
</dbReference>
<dbReference type="Pfam" id="PF06826">
    <property type="entry name" value="Asp-Al_Ex"/>
    <property type="match status" value="2"/>
</dbReference>
<proteinExistence type="inferred from homology"/>
<feature type="transmembrane region" description="Helical" evidence="8">
    <location>
        <begin position="97"/>
        <end position="121"/>
    </location>
</feature>
<dbReference type="PANTHER" id="PTHR30445:SF3">
    <property type="entry name" value="TRANSPORT PROTEIN YIDE-RELATED"/>
    <property type="match status" value="1"/>
</dbReference>
<keyword evidence="5 8" id="KW-0812">Transmembrane</keyword>
<evidence type="ECO:0000256" key="3">
    <source>
        <dbReference type="ARBA" id="ARBA00022448"/>
    </source>
</evidence>
<feature type="transmembrane region" description="Helical" evidence="8">
    <location>
        <begin position="384"/>
        <end position="404"/>
    </location>
</feature>
<evidence type="ECO:0000256" key="4">
    <source>
        <dbReference type="ARBA" id="ARBA00022475"/>
    </source>
</evidence>
<dbReference type="InterPro" id="IPR036721">
    <property type="entry name" value="RCK_C_sf"/>
</dbReference>
<dbReference type="EMBL" id="VZCC01000044">
    <property type="protein sequence ID" value="MQN83835.1"/>
    <property type="molecule type" value="Genomic_DNA"/>
</dbReference>
<dbReference type="Pfam" id="PF02080">
    <property type="entry name" value="TrkA_C"/>
    <property type="match status" value="2"/>
</dbReference>
<dbReference type="AlphaFoldDB" id="A0AA90ZT86"/>
<evidence type="ECO:0000313" key="10">
    <source>
        <dbReference type="EMBL" id="MQN83835.1"/>
    </source>
</evidence>
<sequence>MDWIVNLFTNTESVAHIALLYAIVIAIGVYLGKLKIGGISLGVTFVLFAGILAGHVGFTGPKEILTFVQDFGLILFVFMIGLQVGPGFFESFKKGGVTLNMLSASAILLNILVMFGCYYLFFDTSNPNNLPMMVGTLYGAVTNTPGLGAANEALLSVFPNGAPSIANGYACAYPLGVVGIIGATILIKYICKINTADEEEQLNEEDAANPHAKAHNMHLRVENAYITGRTLREVSEFLNRDIVCSRLLHNGEVSIPNSKTKFEVGDELLVVCAEADAEAIKAFIGPEVEAEWDREKDEVQHFVSRRIIVTRPEMNGKTLGKMHFSSVYGVNVTRISRQGMDIFAGRNHHFHVGDKILVVGSEENVNRVAEIMGNSVKRLDAPNIATIFVGIMVGIIFGSLPFAIPGMPVPLKLGIAGGPLIIAILIGRFGYRMKLVTYTTTSANMMLREIGLVLFLASVGIKAGAGFWDTVVQGDGLKYVGCGFLITVIPIFIIGTIARLKFKFNYFTIMGMLAGTYTDPPALAYANASCSKEAPAVGYSTVYPLSMFLRIFTAQIVVLFFCGA</sequence>
<evidence type="ECO:0000256" key="8">
    <source>
        <dbReference type="SAM" id="Phobius"/>
    </source>
</evidence>
<dbReference type="NCBIfam" id="TIGR01625">
    <property type="entry name" value="YidE_YbjL_dupl"/>
    <property type="match status" value="2"/>
</dbReference>
<dbReference type="RefSeq" id="WP_153118810.1">
    <property type="nucleotide sequence ID" value="NZ_VZCC01000044.1"/>
</dbReference>
<dbReference type="PANTHER" id="PTHR30445">
    <property type="entry name" value="K(+)_H(+) ANTIPORTER SUBUNIT KHTT"/>
    <property type="match status" value="1"/>
</dbReference>
<dbReference type="SUPFAM" id="SSF116726">
    <property type="entry name" value="TrkA C-terminal domain-like"/>
    <property type="match status" value="2"/>
</dbReference>
<feature type="transmembrane region" description="Helical" evidence="8">
    <location>
        <begin position="504"/>
        <end position="523"/>
    </location>
</feature>
<dbReference type="PROSITE" id="PS51202">
    <property type="entry name" value="RCK_C"/>
    <property type="match status" value="2"/>
</dbReference>
<keyword evidence="6 8" id="KW-1133">Transmembrane helix</keyword>
<evidence type="ECO:0000256" key="1">
    <source>
        <dbReference type="ARBA" id="ARBA00004651"/>
    </source>
</evidence>
<evidence type="ECO:0000259" key="9">
    <source>
        <dbReference type="PROSITE" id="PS51202"/>
    </source>
</evidence>
<feature type="transmembrane region" description="Helical" evidence="8">
    <location>
        <begin position="452"/>
        <end position="471"/>
    </location>
</feature>
<feature type="transmembrane region" description="Helical" evidence="8">
    <location>
        <begin position="13"/>
        <end position="32"/>
    </location>
</feature>
<comment type="similarity">
    <text evidence="2">Belongs to the AAE transporter (TC 2.A.81) family.</text>
</comment>
<organism evidence="10 11">
    <name type="scientific">Segatella copri</name>
    <dbReference type="NCBI Taxonomy" id="165179"/>
    <lineage>
        <taxon>Bacteria</taxon>
        <taxon>Pseudomonadati</taxon>
        <taxon>Bacteroidota</taxon>
        <taxon>Bacteroidia</taxon>
        <taxon>Bacteroidales</taxon>
        <taxon>Prevotellaceae</taxon>
        <taxon>Segatella</taxon>
    </lineage>
</organism>
<feature type="transmembrane region" description="Helical" evidence="8">
    <location>
        <begin position="39"/>
        <end position="58"/>
    </location>
</feature>
<keyword evidence="3" id="KW-0813">Transport</keyword>
<name>A0AA90ZT86_9BACT</name>
<dbReference type="GO" id="GO:0008324">
    <property type="term" value="F:monoatomic cation transmembrane transporter activity"/>
    <property type="evidence" value="ECO:0007669"/>
    <property type="project" value="InterPro"/>
</dbReference>
<evidence type="ECO:0000256" key="7">
    <source>
        <dbReference type="ARBA" id="ARBA00023136"/>
    </source>
</evidence>
<dbReference type="NCBIfam" id="NF003007">
    <property type="entry name" value="PRK03818.1"/>
    <property type="match status" value="1"/>
</dbReference>
<feature type="transmembrane region" description="Helical" evidence="8">
    <location>
        <begin position="543"/>
        <end position="562"/>
    </location>
</feature>
<feature type="transmembrane region" description="Helical" evidence="8">
    <location>
        <begin position="64"/>
        <end position="85"/>
    </location>
</feature>
<protein>
    <submittedName>
        <fullName evidence="10">Transporter</fullName>
    </submittedName>
</protein>
<dbReference type="InterPro" id="IPR006512">
    <property type="entry name" value="YidE_YbjL"/>
</dbReference>
<feature type="domain" description="RCK C-terminal" evidence="9">
    <location>
        <begin position="202"/>
        <end position="286"/>
    </location>
</feature>
<comment type="caution">
    <text evidence="10">The sequence shown here is derived from an EMBL/GenBank/DDBJ whole genome shotgun (WGS) entry which is preliminary data.</text>
</comment>